<dbReference type="Gene3D" id="3.30.70.330">
    <property type="match status" value="1"/>
</dbReference>
<evidence type="ECO:0000256" key="5">
    <source>
        <dbReference type="ARBA" id="ARBA00023274"/>
    </source>
</evidence>
<keyword evidence="2 6" id="KW-0699">rRNA-binding</keyword>
<dbReference type="STRING" id="1618023.UH38_08765"/>
<name>A0A0D8ZY44_9CYAN</name>
<dbReference type="OrthoDB" id="9793353at2"/>
<dbReference type="FunFam" id="3.30.70.330:FF:000001">
    <property type="entry name" value="50S ribosomal protein L23"/>
    <property type="match status" value="1"/>
</dbReference>
<evidence type="ECO:0000256" key="4">
    <source>
        <dbReference type="ARBA" id="ARBA00022980"/>
    </source>
</evidence>
<gene>
    <name evidence="6" type="primary">rplW</name>
    <name evidence="6" type="synonym">rpl23</name>
    <name evidence="7" type="ORF">UH38_08765</name>
</gene>
<dbReference type="RefSeq" id="WP_045054275.1">
    <property type="nucleotide sequence ID" value="NZ_CAWMDP010000040.1"/>
</dbReference>
<dbReference type="InterPro" id="IPR013025">
    <property type="entry name" value="Ribosomal_uL23-like"/>
</dbReference>
<keyword evidence="5 6" id="KW-0687">Ribonucleoprotein</keyword>
<keyword evidence="4 6" id="KW-0689">Ribosomal protein</keyword>
<comment type="similarity">
    <text evidence="1 6">Belongs to the universal ribosomal protein uL23 family.</text>
</comment>
<dbReference type="PATRIC" id="fig|1618023.3.peg.3490"/>
<evidence type="ECO:0000256" key="3">
    <source>
        <dbReference type="ARBA" id="ARBA00022884"/>
    </source>
</evidence>
<dbReference type="NCBIfam" id="NF004368">
    <property type="entry name" value="PRK05738.3-4"/>
    <property type="match status" value="1"/>
</dbReference>
<dbReference type="GO" id="GO:0019843">
    <property type="term" value="F:rRNA binding"/>
    <property type="evidence" value="ECO:0007669"/>
    <property type="project" value="UniProtKB-UniRule"/>
</dbReference>
<evidence type="ECO:0000313" key="8">
    <source>
        <dbReference type="Proteomes" id="UP000032452"/>
    </source>
</evidence>
<comment type="function">
    <text evidence="6">One of the early assembly proteins it binds 23S rRNA. One of the proteins that surrounds the polypeptide exit tunnel on the outside of the ribosome. Forms the main docking site for trigger factor binding to the ribosome.</text>
</comment>
<evidence type="ECO:0000256" key="6">
    <source>
        <dbReference type="HAMAP-Rule" id="MF_01369"/>
    </source>
</evidence>
<dbReference type="GO" id="GO:0006412">
    <property type="term" value="P:translation"/>
    <property type="evidence" value="ECO:0007669"/>
    <property type="project" value="UniProtKB-UniRule"/>
</dbReference>
<dbReference type="PANTHER" id="PTHR11620">
    <property type="entry name" value="60S RIBOSOMAL PROTEIN L23A"/>
    <property type="match status" value="1"/>
</dbReference>
<evidence type="ECO:0000313" key="7">
    <source>
        <dbReference type="EMBL" id="KJH72151.1"/>
    </source>
</evidence>
<keyword evidence="8" id="KW-1185">Reference proteome</keyword>
<dbReference type="Pfam" id="PF00276">
    <property type="entry name" value="Ribosomal_L23"/>
    <property type="match status" value="1"/>
</dbReference>
<proteinExistence type="inferred from homology"/>
<sequence length="104" mass="11977">MTKFAQRDLPDLIRRPIVTEKATLLMEQNKYTFEVTPEATKTQIKAAIQDLFAVKVVKVNTMNLPRKQKRVGKFIGYKSHYKRAIVTLAAGDEDKIRQVLFPEV</sequence>
<dbReference type="GO" id="GO:0003735">
    <property type="term" value="F:structural constituent of ribosome"/>
    <property type="evidence" value="ECO:0007669"/>
    <property type="project" value="InterPro"/>
</dbReference>
<comment type="subunit">
    <text evidence="6">Part of the 50S ribosomal subunit. Contacts protein L29, and trigger factor when it is bound to the ribosome.</text>
</comment>
<dbReference type="InterPro" id="IPR012678">
    <property type="entry name" value="Ribosomal_uL23/eL15/eS24_sf"/>
</dbReference>
<dbReference type="GO" id="GO:1990904">
    <property type="term" value="C:ribonucleoprotein complex"/>
    <property type="evidence" value="ECO:0007669"/>
    <property type="project" value="UniProtKB-KW"/>
</dbReference>
<evidence type="ECO:0000256" key="2">
    <source>
        <dbReference type="ARBA" id="ARBA00022730"/>
    </source>
</evidence>
<accession>A0A0D8ZY44</accession>
<evidence type="ECO:0000256" key="1">
    <source>
        <dbReference type="ARBA" id="ARBA00006700"/>
    </source>
</evidence>
<keyword evidence="3 6" id="KW-0694">RNA-binding</keyword>
<protein>
    <recommendedName>
        <fullName evidence="6">Large ribosomal subunit protein uL23</fullName>
    </recommendedName>
</protein>
<dbReference type="NCBIfam" id="NF004363">
    <property type="entry name" value="PRK05738.2-4"/>
    <property type="match status" value="1"/>
</dbReference>
<dbReference type="HAMAP" id="MF_01369_B">
    <property type="entry name" value="Ribosomal_uL23_B"/>
    <property type="match status" value="1"/>
</dbReference>
<dbReference type="InterPro" id="IPR012677">
    <property type="entry name" value="Nucleotide-bd_a/b_plait_sf"/>
</dbReference>
<dbReference type="Proteomes" id="UP000032452">
    <property type="component" value="Unassembled WGS sequence"/>
</dbReference>
<dbReference type="EMBL" id="JYON01000007">
    <property type="protein sequence ID" value="KJH72151.1"/>
    <property type="molecule type" value="Genomic_DNA"/>
</dbReference>
<reference evidence="7 8" key="1">
    <citation type="submission" date="2015-02" db="EMBL/GenBank/DDBJ databases">
        <title>Draft genome of a novel marine cyanobacterium (Chroococcales) isolated from South Atlantic Ocean.</title>
        <authorList>
            <person name="Rigonato J."/>
            <person name="Alvarenga D.O."/>
            <person name="Branco L.H."/>
            <person name="Varani A.M."/>
            <person name="Brandini F.P."/>
            <person name="Fiore M.F."/>
        </authorList>
    </citation>
    <scope>NUCLEOTIDE SEQUENCE [LARGE SCALE GENOMIC DNA]</scope>
    <source>
        <strain evidence="7 8">CENA595</strain>
    </source>
</reference>
<dbReference type="SUPFAM" id="SSF54189">
    <property type="entry name" value="Ribosomal proteins S24e, L23 and L15e"/>
    <property type="match status" value="1"/>
</dbReference>
<dbReference type="GO" id="GO:0005840">
    <property type="term" value="C:ribosome"/>
    <property type="evidence" value="ECO:0007669"/>
    <property type="project" value="UniProtKB-KW"/>
</dbReference>
<dbReference type="AlphaFoldDB" id="A0A0D8ZY44"/>
<comment type="caution">
    <text evidence="7">The sequence shown here is derived from an EMBL/GenBank/DDBJ whole genome shotgun (WGS) entry which is preliminary data.</text>
</comment>
<organism evidence="7 8">
    <name type="scientific">Aliterella atlantica CENA595</name>
    <dbReference type="NCBI Taxonomy" id="1618023"/>
    <lineage>
        <taxon>Bacteria</taxon>
        <taxon>Bacillati</taxon>
        <taxon>Cyanobacteriota</taxon>
        <taxon>Cyanophyceae</taxon>
        <taxon>Chroococcidiopsidales</taxon>
        <taxon>Aliterellaceae</taxon>
        <taxon>Aliterella</taxon>
    </lineage>
</organism>